<dbReference type="AlphaFoldDB" id="A0A9D1FPG1"/>
<dbReference type="GO" id="GO:0005886">
    <property type="term" value="C:plasma membrane"/>
    <property type="evidence" value="ECO:0007669"/>
    <property type="project" value="UniProtKB-SubCell"/>
</dbReference>
<evidence type="ECO:0000256" key="2">
    <source>
        <dbReference type="ARBA" id="ARBA00022448"/>
    </source>
</evidence>
<feature type="transmembrane region" description="Helical" evidence="7">
    <location>
        <begin position="197"/>
        <end position="218"/>
    </location>
</feature>
<keyword evidence="6 7" id="KW-0472">Membrane</keyword>
<reference evidence="8" key="2">
    <citation type="journal article" date="2021" name="PeerJ">
        <title>Extensive microbial diversity within the chicken gut microbiome revealed by metagenomics and culture.</title>
        <authorList>
            <person name="Gilroy R."/>
            <person name="Ravi A."/>
            <person name="Getino M."/>
            <person name="Pursley I."/>
            <person name="Horton D.L."/>
            <person name="Alikhan N.F."/>
            <person name="Baker D."/>
            <person name="Gharbi K."/>
            <person name="Hall N."/>
            <person name="Watson M."/>
            <person name="Adriaenssens E.M."/>
            <person name="Foster-Nyarko E."/>
            <person name="Jarju S."/>
            <person name="Secka A."/>
            <person name="Antonio M."/>
            <person name="Oren A."/>
            <person name="Chaudhuri R.R."/>
            <person name="La Ragione R."/>
            <person name="Hildebrand F."/>
            <person name="Pallen M.J."/>
        </authorList>
    </citation>
    <scope>NUCLEOTIDE SEQUENCE</scope>
    <source>
        <strain evidence="8">CHK199-13235</strain>
    </source>
</reference>
<feature type="transmembrane region" description="Helical" evidence="7">
    <location>
        <begin position="97"/>
        <end position="118"/>
    </location>
</feature>
<dbReference type="PIRSF" id="PIRSF006603">
    <property type="entry name" value="DinF"/>
    <property type="match status" value="1"/>
</dbReference>
<protein>
    <submittedName>
        <fullName evidence="8">MATE family efflux transporter</fullName>
    </submittedName>
</protein>
<dbReference type="GO" id="GO:0042910">
    <property type="term" value="F:xenobiotic transmembrane transporter activity"/>
    <property type="evidence" value="ECO:0007669"/>
    <property type="project" value="InterPro"/>
</dbReference>
<dbReference type="NCBIfam" id="TIGR00797">
    <property type="entry name" value="matE"/>
    <property type="match status" value="1"/>
</dbReference>
<evidence type="ECO:0000256" key="3">
    <source>
        <dbReference type="ARBA" id="ARBA00022475"/>
    </source>
</evidence>
<feature type="transmembrane region" description="Helical" evidence="7">
    <location>
        <begin position="20"/>
        <end position="45"/>
    </location>
</feature>
<evidence type="ECO:0000256" key="1">
    <source>
        <dbReference type="ARBA" id="ARBA00004651"/>
    </source>
</evidence>
<evidence type="ECO:0000256" key="5">
    <source>
        <dbReference type="ARBA" id="ARBA00022989"/>
    </source>
</evidence>
<dbReference type="EMBL" id="DVJP01000076">
    <property type="protein sequence ID" value="HIS77417.1"/>
    <property type="molecule type" value="Genomic_DNA"/>
</dbReference>
<feature type="transmembrane region" description="Helical" evidence="7">
    <location>
        <begin position="385"/>
        <end position="408"/>
    </location>
</feature>
<feature type="transmembrane region" description="Helical" evidence="7">
    <location>
        <begin position="65"/>
        <end position="85"/>
    </location>
</feature>
<evidence type="ECO:0000256" key="7">
    <source>
        <dbReference type="SAM" id="Phobius"/>
    </source>
</evidence>
<gene>
    <name evidence="8" type="ORF">IAB51_11525</name>
</gene>
<feature type="transmembrane region" description="Helical" evidence="7">
    <location>
        <begin position="316"/>
        <end position="340"/>
    </location>
</feature>
<feature type="transmembrane region" description="Helical" evidence="7">
    <location>
        <begin position="170"/>
        <end position="191"/>
    </location>
</feature>
<dbReference type="Proteomes" id="UP000824002">
    <property type="component" value="Unassembled WGS sequence"/>
</dbReference>
<dbReference type="PANTHER" id="PTHR43549:SF3">
    <property type="entry name" value="MULTIDRUG RESISTANCE PROTEIN YPNP-RELATED"/>
    <property type="match status" value="1"/>
</dbReference>
<comment type="subcellular location">
    <subcellularLocation>
        <location evidence="1">Cell membrane</location>
        <topology evidence="1">Multi-pass membrane protein</topology>
    </subcellularLocation>
</comment>
<keyword evidence="2" id="KW-0813">Transport</keyword>
<feature type="transmembrane region" description="Helical" evidence="7">
    <location>
        <begin position="420"/>
        <end position="441"/>
    </location>
</feature>
<keyword evidence="4 7" id="KW-0812">Transmembrane</keyword>
<dbReference type="InterPro" id="IPR052031">
    <property type="entry name" value="Membrane_Transporter-Flippase"/>
</dbReference>
<accession>A0A9D1FPG1</accession>
<keyword evidence="5 7" id="KW-1133">Transmembrane helix</keyword>
<name>A0A9D1FPG1_9FIRM</name>
<feature type="transmembrane region" description="Helical" evidence="7">
    <location>
        <begin position="138"/>
        <end position="158"/>
    </location>
</feature>
<dbReference type="GO" id="GO:0015297">
    <property type="term" value="F:antiporter activity"/>
    <property type="evidence" value="ECO:0007669"/>
    <property type="project" value="InterPro"/>
</dbReference>
<dbReference type="InterPro" id="IPR002528">
    <property type="entry name" value="MATE_fam"/>
</dbReference>
<evidence type="ECO:0000313" key="9">
    <source>
        <dbReference type="Proteomes" id="UP000824002"/>
    </source>
</evidence>
<dbReference type="Pfam" id="PF01554">
    <property type="entry name" value="MatE"/>
    <property type="match status" value="2"/>
</dbReference>
<evidence type="ECO:0000313" key="8">
    <source>
        <dbReference type="EMBL" id="HIS77417.1"/>
    </source>
</evidence>
<comment type="caution">
    <text evidence="8">The sequence shown here is derived from an EMBL/GenBank/DDBJ whole genome shotgun (WGS) entry which is preliminary data.</text>
</comment>
<evidence type="ECO:0000256" key="6">
    <source>
        <dbReference type="ARBA" id="ARBA00023136"/>
    </source>
</evidence>
<feature type="transmembrane region" description="Helical" evidence="7">
    <location>
        <begin position="360"/>
        <end position="378"/>
    </location>
</feature>
<evidence type="ECO:0000256" key="4">
    <source>
        <dbReference type="ARBA" id="ARBA00022692"/>
    </source>
</evidence>
<dbReference type="CDD" id="cd13138">
    <property type="entry name" value="MATE_yoeA_like"/>
    <property type="match status" value="1"/>
</dbReference>
<sequence>MAKRTYEIDMCNGPLLGKILRFSIPLMLSGILQLLFNAADIVVVGQFTGKEALAAVGSTGSLINLLINLFIGLSIGTNVLVAQYIGARDVRNVSETIHTSILLSVICGTVMIFVGIALAEPLLTLMGTPDDVLSQATLYMRIYFVGMPVIMLYNFGSAILRAMGDTQRPLIFLLIAGVVNVIFNLIFVIVFHMGVAGVAIATVISQAISAGLIVLCLIRSDGMFKLHLKKLHVHREKLFAMMRIGLPAGMQGAIFSISNVLIQSSINSFGSVAMAGSTAASNLEGFVYNSMNAVYQANLSFTSQNMGAKKYSRINHILLVCLGVVTVIGLVMGVGATLLGDTLLKIYNTDPQVISFGLERMYLVCMPYFLCGIMDVMVGSMRGMGYSILPMIVSLTGACGLRILWIFTVFAADHTLSTLFWSYPVSWAVTFLAHLVCFMVIRRKFPKVDEAVSQEAPAPSESSI</sequence>
<proteinExistence type="predicted"/>
<organism evidence="8 9">
    <name type="scientific">Candidatus Merdivicinus excrementipullorum</name>
    <dbReference type="NCBI Taxonomy" id="2840867"/>
    <lineage>
        <taxon>Bacteria</taxon>
        <taxon>Bacillati</taxon>
        <taxon>Bacillota</taxon>
        <taxon>Clostridia</taxon>
        <taxon>Eubacteriales</taxon>
        <taxon>Oscillospiraceae</taxon>
        <taxon>Oscillospiraceae incertae sedis</taxon>
        <taxon>Candidatus Merdivicinus</taxon>
    </lineage>
</organism>
<reference evidence="8" key="1">
    <citation type="submission" date="2020-10" db="EMBL/GenBank/DDBJ databases">
        <authorList>
            <person name="Gilroy R."/>
        </authorList>
    </citation>
    <scope>NUCLEOTIDE SEQUENCE</scope>
    <source>
        <strain evidence="8">CHK199-13235</strain>
    </source>
</reference>
<keyword evidence="3" id="KW-1003">Cell membrane</keyword>
<dbReference type="InterPro" id="IPR048279">
    <property type="entry name" value="MdtK-like"/>
</dbReference>
<dbReference type="PANTHER" id="PTHR43549">
    <property type="entry name" value="MULTIDRUG RESISTANCE PROTEIN YPNP-RELATED"/>
    <property type="match status" value="1"/>
</dbReference>